<evidence type="ECO:0000256" key="11">
    <source>
        <dbReference type="HAMAP-Rule" id="MF_01152"/>
    </source>
</evidence>
<evidence type="ECO:0000256" key="3">
    <source>
        <dbReference type="ARBA" id="ARBA00022723"/>
    </source>
</evidence>
<dbReference type="SUPFAM" id="SSF46565">
    <property type="entry name" value="Chaperone J-domain"/>
    <property type="match status" value="1"/>
</dbReference>
<dbReference type="SUPFAM" id="SSF57938">
    <property type="entry name" value="DnaJ/Hsp40 cysteine-rich domain"/>
    <property type="match status" value="1"/>
</dbReference>
<comment type="function">
    <text evidence="11">Participates actively in the response to hyperosmotic and heat shock by preventing the aggregation of stress-denatured proteins and by disaggregating proteins, also in an autonomous, DnaK-independent fashion. Unfolded proteins bind initially to DnaJ; upon interaction with the DnaJ-bound protein, DnaK hydrolyzes its bound ATP, resulting in the formation of a stable complex. GrpE releases ADP from DnaK; ATP binding to DnaK triggers the release of the substrate protein, thus completing the reaction cycle. Several rounds of ATP-dependent interactions between DnaJ, DnaK and GrpE are required for fully efficient folding. Also involved, together with DnaK and GrpE, in the DNA replication of plasmids through activation of initiation proteins.</text>
</comment>
<feature type="domain" description="J" evidence="13">
    <location>
        <begin position="10"/>
        <end position="78"/>
    </location>
</feature>
<accession>A0A7W7RVY0</accession>
<keyword evidence="8 11" id="KW-0143">Chaperone</keyword>
<dbReference type="GO" id="GO:0009408">
    <property type="term" value="P:response to heat"/>
    <property type="evidence" value="ECO:0007669"/>
    <property type="project" value="InterPro"/>
</dbReference>
<dbReference type="GO" id="GO:0005524">
    <property type="term" value="F:ATP binding"/>
    <property type="evidence" value="ECO:0007669"/>
    <property type="project" value="InterPro"/>
</dbReference>
<evidence type="ECO:0000259" key="13">
    <source>
        <dbReference type="PROSITE" id="PS50076"/>
    </source>
</evidence>
<dbReference type="GO" id="GO:0006260">
    <property type="term" value="P:DNA replication"/>
    <property type="evidence" value="ECO:0007669"/>
    <property type="project" value="UniProtKB-KW"/>
</dbReference>
<dbReference type="InterPro" id="IPR001623">
    <property type="entry name" value="DnaJ_domain"/>
</dbReference>
<dbReference type="GO" id="GO:0051082">
    <property type="term" value="F:unfolded protein binding"/>
    <property type="evidence" value="ECO:0007669"/>
    <property type="project" value="UniProtKB-UniRule"/>
</dbReference>
<dbReference type="HAMAP" id="MF_01152">
    <property type="entry name" value="DnaJ"/>
    <property type="match status" value="1"/>
</dbReference>
<evidence type="ECO:0000256" key="8">
    <source>
        <dbReference type="ARBA" id="ARBA00023186"/>
    </source>
</evidence>
<dbReference type="NCBIfam" id="NF008035">
    <property type="entry name" value="PRK10767.1"/>
    <property type="match status" value="1"/>
</dbReference>
<dbReference type="GO" id="GO:0008270">
    <property type="term" value="F:zinc ion binding"/>
    <property type="evidence" value="ECO:0007669"/>
    <property type="project" value="UniProtKB-UniRule"/>
</dbReference>
<dbReference type="Pfam" id="PF00684">
    <property type="entry name" value="DnaJ_CXXCXGXG"/>
    <property type="match status" value="1"/>
</dbReference>
<comment type="subunit">
    <text evidence="11">Homodimer.</text>
</comment>
<dbReference type="GO" id="GO:0042026">
    <property type="term" value="P:protein refolding"/>
    <property type="evidence" value="ECO:0007669"/>
    <property type="project" value="TreeGrafter"/>
</dbReference>
<dbReference type="FunFam" id="1.10.287.110:FF:000045">
    <property type="entry name" value="Molecular chaperone DnaJ"/>
    <property type="match status" value="1"/>
</dbReference>
<feature type="repeat" description="CXXCXGXG motif" evidence="11">
    <location>
        <begin position="181"/>
        <end position="188"/>
    </location>
</feature>
<dbReference type="GO" id="GO:0005737">
    <property type="term" value="C:cytoplasm"/>
    <property type="evidence" value="ECO:0007669"/>
    <property type="project" value="UniProtKB-SubCell"/>
</dbReference>
<sequence length="401" mass="41991">MSTKDYLEKDYYAVLGVPKTATAEEIKKAYRKLARQYHPDANPGDSATSANTAKFKDVSEAYDVLSDTKRRKEYDEARTLFGPGLGGYAGSGGASRGGGFPFDLGDLFGGTQQQHHQGGAGERIGDIFGGLFNRGGGTGRTGGTTTRARRGQDIESEVTLSFGEAVDGATVSLRLTSSSACTACGGTGAKAGTTPRVCPTCEGTGAASRNLGNFAFSEPCRDCKGRGLLVDDPCPVCEGSGRGKSTRTIQARIPAGVGDGQRIKLKAKGAPGENGGPAGDLYVQIHVKPHPVFGRTGENLTITVPVTFTEATLGAEIKVPILKGMPVTLRIPEGTPNGRTFRVRGRGVARKDGTKGDLLATVEVLVPQQLEDKARNALEEFRDATAGGDPRANLIQQARGE</sequence>
<dbReference type="InterPro" id="IPR018253">
    <property type="entry name" value="DnaJ_domain_CS"/>
</dbReference>
<feature type="binding site" evidence="11">
    <location>
        <position position="223"/>
    </location>
    <ligand>
        <name>Zn(2+)</name>
        <dbReference type="ChEBI" id="CHEBI:29105"/>
        <label>2</label>
    </ligand>
</feature>
<dbReference type="InterPro" id="IPR036869">
    <property type="entry name" value="J_dom_sf"/>
</dbReference>
<dbReference type="InterPro" id="IPR001305">
    <property type="entry name" value="HSP_DnaJ_Cys-rich_dom"/>
</dbReference>
<evidence type="ECO:0000313" key="15">
    <source>
        <dbReference type="EMBL" id="MBB4938932.1"/>
    </source>
</evidence>
<keyword evidence="4 11" id="KW-0677">Repeat</keyword>
<feature type="binding site" evidence="11">
    <location>
        <position position="198"/>
    </location>
    <ligand>
        <name>Zn(2+)</name>
        <dbReference type="ChEBI" id="CHEBI:29105"/>
        <label>2</label>
    </ligand>
</feature>
<dbReference type="Gene3D" id="2.10.230.10">
    <property type="entry name" value="Heat shock protein DnaJ, cysteine-rich domain"/>
    <property type="match status" value="1"/>
</dbReference>
<organism evidence="15 16">
    <name type="scientific">Streptosporangium album</name>
    <dbReference type="NCBI Taxonomy" id="47479"/>
    <lineage>
        <taxon>Bacteria</taxon>
        <taxon>Bacillati</taxon>
        <taxon>Actinomycetota</taxon>
        <taxon>Actinomycetes</taxon>
        <taxon>Streptosporangiales</taxon>
        <taxon>Streptosporangiaceae</taxon>
        <taxon>Streptosporangium</taxon>
    </lineage>
</organism>
<evidence type="ECO:0000256" key="6">
    <source>
        <dbReference type="ARBA" id="ARBA00022833"/>
    </source>
</evidence>
<dbReference type="NCBIfam" id="NF010888">
    <property type="entry name" value="PRK14295.1"/>
    <property type="match status" value="1"/>
</dbReference>
<dbReference type="PRINTS" id="PR00625">
    <property type="entry name" value="JDOMAIN"/>
</dbReference>
<dbReference type="CDD" id="cd10747">
    <property type="entry name" value="DnaJ_C"/>
    <property type="match status" value="1"/>
</dbReference>
<dbReference type="InterPro" id="IPR012724">
    <property type="entry name" value="DnaJ"/>
</dbReference>
<dbReference type="Proteomes" id="UP000534286">
    <property type="component" value="Unassembled WGS sequence"/>
</dbReference>
<dbReference type="RefSeq" id="WP_184755035.1">
    <property type="nucleotide sequence ID" value="NZ_BAABEK010000055.1"/>
</dbReference>
<dbReference type="CDD" id="cd10719">
    <property type="entry name" value="DnaJ_zf"/>
    <property type="match status" value="1"/>
</dbReference>
<evidence type="ECO:0000256" key="9">
    <source>
        <dbReference type="ARBA" id="ARBA00061004"/>
    </source>
</evidence>
<dbReference type="PROSITE" id="PS50076">
    <property type="entry name" value="DNAJ_2"/>
    <property type="match status" value="1"/>
</dbReference>
<dbReference type="Gene3D" id="2.60.260.20">
    <property type="entry name" value="Urease metallochaperone UreE, N-terminal domain"/>
    <property type="match status" value="2"/>
</dbReference>
<dbReference type="Pfam" id="PF00226">
    <property type="entry name" value="DnaJ"/>
    <property type="match status" value="1"/>
</dbReference>
<feature type="binding site" evidence="11">
    <location>
        <position position="234"/>
    </location>
    <ligand>
        <name>Zn(2+)</name>
        <dbReference type="ChEBI" id="CHEBI:29105"/>
        <label>1</label>
    </ligand>
</feature>
<dbReference type="PANTHER" id="PTHR43096">
    <property type="entry name" value="DNAJ HOMOLOG 1, MITOCHONDRIAL-RELATED"/>
    <property type="match status" value="1"/>
</dbReference>
<feature type="binding site" evidence="11">
    <location>
        <position position="220"/>
    </location>
    <ligand>
        <name>Zn(2+)</name>
        <dbReference type="ChEBI" id="CHEBI:29105"/>
        <label>2</label>
    </ligand>
</feature>
<feature type="repeat" description="CXXCXGXG motif" evidence="11">
    <location>
        <begin position="198"/>
        <end position="205"/>
    </location>
</feature>
<name>A0A7W7RVY0_9ACTN</name>
<feature type="binding site" evidence="11">
    <location>
        <position position="201"/>
    </location>
    <ligand>
        <name>Zn(2+)</name>
        <dbReference type="ChEBI" id="CHEBI:29105"/>
        <label>2</label>
    </ligand>
</feature>
<dbReference type="SUPFAM" id="SSF49493">
    <property type="entry name" value="HSP40/DnaJ peptide-binding domain"/>
    <property type="match status" value="2"/>
</dbReference>
<dbReference type="InterPro" id="IPR008971">
    <property type="entry name" value="HSP40/DnaJ_pept-bd"/>
</dbReference>
<keyword evidence="16" id="KW-1185">Reference proteome</keyword>
<evidence type="ECO:0000256" key="10">
    <source>
        <dbReference type="ARBA" id="ARBA00067609"/>
    </source>
</evidence>
<dbReference type="InterPro" id="IPR036410">
    <property type="entry name" value="HSP_DnaJ_Cys-rich_dom_sf"/>
</dbReference>
<dbReference type="NCBIfam" id="TIGR02349">
    <property type="entry name" value="DnaJ_bact"/>
    <property type="match status" value="1"/>
</dbReference>
<dbReference type="FunFam" id="2.10.230.10:FF:000002">
    <property type="entry name" value="Molecular chaperone DnaJ"/>
    <property type="match status" value="1"/>
</dbReference>
<keyword evidence="1 11" id="KW-0963">Cytoplasm</keyword>
<comment type="domain">
    <text evidence="11">The J domain is necessary and sufficient to stimulate DnaK ATPase activity. Zinc center 1 plays an important role in the autonomous, DnaK-independent chaperone activity of DnaJ. Zinc center 2 is essential for interaction with DnaK and for DnaJ activity.</text>
</comment>
<evidence type="ECO:0000256" key="12">
    <source>
        <dbReference type="PROSITE-ProRule" id="PRU00546"/>
    </source>
</evidence>
<evidence type="ECO:0000256" key="2">
    <source>
        <dbReference type="ARBA" id="ARBA00022705"/>
    </source>
</evidence>
<comment type="cofactor">
    <cofactor evidence="11">
        <name>Zn(2+)</name>
        <dbReference type="ChEBI" id="CHEBI:29105"/>
    </cofactor>
    <text evidence="11">Binds 2 Zn(2+) ions per monomer.</text>
</comment>
<proteinExistence type="inferred from homology"/>
<dbReference type="CDD" id="cd06257">
    <property type="entry name" value="DnaJ"/>
    <property type="match status" value="1"/>
</dbReference>
<feature type="repeat" description="CXXCXGXG motif" evidence="11">
    <location>
        <begin position="234"/>
        <end position="241"/>
    </location>
</feature>
<comment type="subcellular location">
    <subcellularLocation>
        <location evidence="11">Cytoplasm</location>
    </subcellularLocation>
</comment>
<keyword evidence="5 11" id="KW-0863">Zinc-finger</keyword>
<feature type="binding site" evidence="11">
    <location>
        <position position="181"/>
    </location>
    <ligand>
        <name>Zn(2+)</name>
        <dbReference type="ChEBI" id="CHEBI:29105"/>
        <label>1</label>
    </ligand>
</feature>
<dbReference type="GO" id="GO:0031072">
    <property type="term" value="F:heat shock protein binding"/>
    <property type="evidence" value="ECO:0007669"/>
    <property type="project" value="InterPro"/>
</dbReference>
<keyword evidence="6 11" id="KW-0862">Zinc</keyword>
<evidence type="ECO:0000256" key="1">
    <source>
        <dbReference type="ARBA" id="ARBA00022490"/>
    </source>
</evidence>
<evidence type="ECO:0000256" key="7">
    <source>
        <dbReference type="ARBA" id="ARBA00023016"/>
    </source>
</evidence>
<dbReference type="PROSITE" id="PS00636">
    <property type="entry name" value="DNAJ_1"/>
    <property type="match status" value="1"/>
</dbReference>
<dbReference type="Pfam" id="PF01556">
    <property type="entry name" value="DnaJ_C"/>
    <property type="match status" value="1"/>
</dbReference>
<keyword evidence="2 11" id="KW-0235">DNA replication</keyword>
<feature type="zinc finger region" description="CR-type" evidence="12">
    <location>
        <begin position="168"/>
        <end position="246"/>
    </location>
</feature>
<dbReference type="PROSITE" id="PS51188">
    <property type="entry name" value="ZF_CR"/>
    <property type="match status" value="1"/>
</dbReference>
<feature type="binding site" evidence="11">
    <location>
        <position position="184"/>
    </location>
    <ligand>
        <name>Zn(2+)</name>
        <dbReference type="ChEBI" id="CHEBI:29105"/>
        <label>1</label>
    </ligand>
</feature>
<gene>
    <name evidence="11" type="primary">dnaJ</name>
    <name evidence="15" type="ORF">FHR32_003237</name>
</gene>
<dbReference type="EMBL" id="JACHJU010000001">
    <property type="protein sequence ID" value="MBB4938932.1"/>
    <property type="molecule type" value="Genomic_DNA"/>
</dbReference>
<keyword evidence="3 11" id="KW-0479">Metal-binding</keyword>
<protein>
    <recommendedName>
        <fullName evidence="10 11">Chaperone protein DnaJ</fullName>
    </recommendedName>
</protein>
<dbReference type="PANTHER" id="PTHR43096:SF54">
    <property type="entry name" value="CHAPERONE PROTEIN DNAJ 1"/>
    <property type="match status" value="1"/>
</dbReference>
<feature type="domain" description="CR-type" evidence="14">
    <location>
        <begin position="168"/>
        <end position="246"/>
    </location>
</feature>
<dbReference type="InterPro" id="IPR002939">
    <property type="entry name" value="DnaJ_C"/>
</dbReference>
<evidence type="ECO:0000313" key="16">
    <source>
        <dbReference type="Proteomes" id="UP000534286"/>
    </source>
</evidence>
<comment type="similarity">
    <text evidence="9 11">Belongs to the DnaJ family.</text>
</comment>
<feature type="repeat" description="CXXCXGXG motif" evidence="11">
    <location>
        <begin position="220"/>
        <end position="227"/>
    </location>
</feature>
<dbReference type="AlphaFoldDB" id="A0A7W7RVY0"/>
<evidence type="ECO:0000259" key="14">
    <source>
        <dbReference type="PROSITE" id="PS51188"/>
    </source>
</evidence>
<evidence type="ECO:0000256" key="4">
    <source>
        <dbReference type="ARBA" id="ARBA00022737"/>
    </source>
</evidence>
<evidence type="ECO:0000256" key="5">
    <source>
        <dbReference type="ARBA" id="ARBA00022771"/>
    </source>
</evidence>
<keyword evidence="7 11" id="KW-0346">Stress response</keyword>
<feature type="binding site" evidence="11">
    <location>
        <position position="237"/>
    </location>
    <ligand>
        <name>Zn(2+)</name>
        <dbReference type="ChEBI" id="CHEBI:29105"/>
        <label>1</label>
    </ligand>
</feature>
<dbReference type="Gene3D" id="1.10.287.110">
    <property type="entry name" value="DnaJ domain"/>
    <property type="match status" value="1"/>
</dbReference>
<reference evidence="15 16" key="1">
    <citation type="submission" date="2020-08" db="EMBL/GenBank/DDBJ databases">
        <title>Sequencing the genomes of 1000 actinobacteria strains.</title>
        <authorList>
            <person name="Klenk H.-P."/>
        </authorList>
    </citation>
    <scope>NUCLEOTIDE SEQUENCE [LARGE SCALE GENOMIC DNA]</scope>
    <source>
        <strain evidence="15 16">DSM 43023</strain>
    </source>
</reference>
<dbReference type="FunFam" id="2.60.260.20:FF:000013">
    <property type="entry name" value="DnaJ subfamily B member 11"/>
    <property type="match status" value="1"/>
</dbReference>
<dbReference type="SMART" id="SM00271">
    <property type="entry name" value="DnaJ"/>
    <property type="match status" value="1"/>
</dbReference>
<comment type="caution">
    <text evidence="15">The sequence shown here is derived from an EMBL/GenBank/DDBJ whole genome shotgun (WGS) entry which is preliminary data.</text>
</comment>